<dbReference type="InterPro" id="IPR036388">
    <property type="entry name" value="WH-like_DNA-bd_sf"/>
</dbReference>
<reference evidence="7" key="2">
    <citation type="submission" date="2018-09" db="EMBL/GenBank/DDBJ databases">
        <authorList>
            <consortium name="NCBI Pathogen Detection Project"/>
        </authorList>
    </citation>
    <scope>NUCLEOTIDE SEQUENCE</scope>
    <source>
        <strain evidence="7">2702-77</strain>
    </source>
</reference>
<dbReference type="Gene3D" id="1.10.10.10">
    <property type="entry name" value="Winged helix-like DNA-binding domain superfamily/Winged helix DNA-binding domain"/>
    <property type="match status" value="1"/>
</dbReference>
<dbReference type="GO" id="GO:0003677">
    <property type="term" value="F:DNA binding"/>
    <property type="evidence" value="ECO:0007669"/>
    <property type="project" value="UniProtKB-KW"/>
</dbReference>
<dbReference type="InterPro" id="IPR036390">
    <property type="entry name" value="WH_DNA-bd_sf"/>
</dbReference>
<dbReference type="SUPFAM" id="SSF46785">
    <property type="entry name" value="Winged helix' DNA-binding domain"/>
    <property type="match status" value="1"/>
</dbReference>
<dbReference type="SUPFAM" id="SSF53383">
    <property type="entry name" value="PLP-dependent transferases"/>
    <property type="match status" value="1"/>
</dbReference>
<dbReference type="CDD" id="cd07377">
    <property type="entry name" value="WHTH_GntR"/>
    <property type="match status" value="1"/>
</dbReference>
<keyword evidence="3" id="KW-0805">Transcription regulation</keyword>
<gene>
    <name evidence="7" type="ORF">G0D16_16175</name>
</gene>
<dbReference type="InterPro" id="IPR015421">
    <property type="entry name" value="PyrdxlP-dep_Trfase_major"/>
</dbReference>
<dbReference type="EMBL" id="DAAMHO010000019">
    <property type="protein sequence ID" value="HAC6695763.1"/>
    <property type="molecule type" value="Genomic_DNA"/>
</dbReference>
<dbReference type="Pfam" id="PF00392">
    <property type="entry name" value="GntR"/>
    <property type="match status" value="1"/>
</dbReference>
<protein>
    <submittedName>
        <fullName evidence="7">PLP-dependent aminotransferase family protein</fullName>
    </submittedName>
</protein>
<accession>A0A702BPK6</accession>
<dbReference type="GO" id="GO:0008483">
    <property type="term" value="F:transaminase activity"/>
    <property type="evidence" value="ECO:0007669"/>
    <property type="project" value="UniProtKB-KW"/>
</dbReference>
<reference evidence="7" key="1">
    <citation type="journal article" date="2018" name="Genome Biol.">
        <title>SKESA: strategic k-mer extension for scrupulous assemblies.</title>
        <authorList>
            <person name="Souvorov A."/>
            <person name="Agarwala R."/>
            <person name="Lipman D.J."/>
        </authorList>
    </citation>
    <scope>NUCLEOTIDE SEQUENCE</scope>
    <source>
        <strain evidence="7">2702-77</strain>
    </source>
</reference>
<dbReference type="InterPro" id="IPR004839">
    <property type="entry name" value="Aminotransferase_I/II_large"/>
</dbReference>
<dbReference type="CDD" id="cd00609">
    <property type="entry name" value="AAT_like"/>
    <property type="match status" value="1"/>
</dbReference>
<evidence type="ECO:0000256" key="1">
    <source>
        <dbReference type="ARBA" id="ARBA00005384"/>
    </source>
</evidence>
<evidence type="ECO:0000256" key="2">
    <source>
        <dbReference type="ARBA" id="ARBA00022898"/>
    </source>
</evidence>
<dbReference type="AlphaFoldDB" id="A0A702BPK6"/>
<dbReference type="PANTHER" id="PTHR46577">
    <property type="entry name" value="HTH-TYPE TRANSCRIPTIONAL REGULATORY PROTEIN GABR"/>
    <property type="match status" value="1"/>
</dbReference>
<dbReference type="GO" id="GO:0003700">
    <property type="term" value="F:DNA-binding transcription factor activity"/>
    <property type="evidence" value="ECO:0007669"/>
    <property type="project" value="InterPro"/>
</dbReference>
<evidence type="ECO:0000256" key="4">
    <source>
        <dbReference type="ARBA" id="ARBA00023125"/>
    </source>
</evidence>
<dbReference type="InterPro" id="IPR015424">
    <property type="entry name" value="PyrdxlP-dep_Trfase"/>
</dbReference>
<sequence>MLPLSLNRESITPLQLQIFQYYFQAIQQGGLLCGDKLPSIRELALRLNVAKITVVMAYEKLTAAGYIKSRQGVGYEVIFTAPLRSIPPSPLAVAGSPPPPVPDPAGTASDVYSEQGQEIYCRMGIPDPNAFPWSSWRKWNNVPALQKEQLMTRYHSPNGLFSLREQVVRYLNLSRGINTTPDNIIITNGIQEGLALLGQIFILHQAQQQQEKCHIVTESPCYSGAWHLFNYYGAAVTPVSVDRQGICTDKLPECNTHLCYVTPAHQYPLGYTLSLARREALLRWALRVGAYIIEDDYDAVFTYSDNPFPALKAMDYHDRVIYTGTFSKTLGPGVRLGYLVCPDALLPALQNMKALSNNGSQWLLQQFLAELMQNQVFYTHISKLACQYAARQALLRTGLAALFSEGELGGVSAGLHLSLRIPWPPSRVAQLRQRCLHAGIRFDTITEIENGSEIIWQKENRETVMLFGFGGLPIQQIHRVLAVLEREIETLKS</sequence>
<evidence type="ECO:0000256" key="3">
    <source>
        <dbReference type="ARBA" id="ARBA00023015"/>
    </source>
</evidence>
<dbReference type="GO" id="GO:0030170">
    <property type="term" value="F:pyridoxal phosphate binding"/>
    <property type="evidence" value="ECO:0007669"/>
    <property type="project" value="InterPro"/>
</dbReference>
<dbReference type="SMART" id="SM00345">
    <property type="entry name" value="HTH_GNTR"/>
    <property type="match status" value="1"/>
</dbReference>
<comment type="similarity">
    <text evidence="1">In the C-terminal section; belongs to the class-I pyridoxal-phosphate-dependent aminotransferase family.</text>
</comment>
<organism evidence="7">
    <name type="scientific">Salmonella bongori serovar 44:r:-</name>
    <dbReference type="NCBI Taxonomy" id="1967585"/>
    <lineage>
        <taxon>Bacteria</taxon>
        <taxon>Pseudomonadati</taxon>
        <taxon>Pseudomonadota</taxon>
        <taxon>Gammaproteobacteria</taxon>
        <taxon>Enterobacterales</taxon>
        <taxon>Enterobacteriaceae</taxon>
        <taxon>Salmonella</taxon>
    </lineage>
</organism>
<dbReference type="InterPro" id="IPR051446">
    <property type="entry name" value="HTH_trans_reg/aminotransferase"/>
</dbReference>
<keyword evidence="5" id="KW-0804">Transcription</keyword>
<keyword evidence="2" id="KW-0663">Pyridoxal phosphate</keyword>
<proteinExistence type="inferred from homology"/>
<evidence type="ECO:0000313" key="7">
    <source>
        <dbReference type="EMBL" id="HAC6695763.1"/>
    </source>
</evidence>
<keyword evidence="7" id="KW-0032">Aminotransferase</keyword>
<keyword evidence="4" id="KW-0238">DNA-binding</keyword>
<dbReference type="InterPro" id="IPR000524">
    <property type="entry name" value="Tscrpt_reg_HTH_GntR"/>
</dbReference>
<evidence type="ECO:0000256" key="5">
    <source>
        <dbReference type="ARBA" id="ARBA00023163"/>
    </source>
</evidence>
<name>A0A702BPK6_SALBN</name>
<dbReference type="Pfam" id="PF00155">
    <property type="entry name" value="Aminotran_1_2"/>
    <property type="match status" value="1"/>
</dbReference>
<keyword evidence="7" id="KW-0808">Transferase</keyword>
<evidence type="ECO:0000259" key="6">
    <source>
        <dbReference type="PROSITE" id="PS50949"/>
    </source>
</evidence>
<dbReference type="PANTHER" id="PTHR46577:SF1">
    <property type="entry name" value="HTH-TYPE TRANSCRIPTIONAL REGULATORY PROTEIN GABR"/>
    <property type="match status" value="1"/>
</dbReference>
<dbReference type="PROSITE" id="PS50949">
    <property type="entry name" value="HTH_GNTR"/>
    <property type="match status" value="1"/>
</dbReference>
<comment type="caution">
    <text evidence="7">The sequence shown here is derived from an EMBL/GenBank/DDBJ whole genome shotgun (WGS) entry which is preliminary data.</text>
</comment>
<feature type="domain" description="HTH gntR-type" evidence="6">
    <location>
        <begin position="12"/>
        <end position="80"/>
    </location>
</feature>
<dbReference type="Gene3D" id="3.40.640.10">
    <property type="entry name" value="Type I PLP-dependent aspartate aminotransferase-like (Major domain)"/>
    <property type="match status" value="1"/>
</dbReference>